<proteinExistence type="predicted"/>
<dbReference type="EMBL" id="CP032819">
    <property type="protein sequence ID" value="AZS28413.1"/>
    <property type="molecule type" value="Genomic_DNA"/>
</dbReference>
<keyword evidence="2" id="KW-1185">Reference proteome</keyword>
<dbReference type="RefSeq" id="WP_127074748.1">
    <property type="nucleotide sequence ID" value="NZ_CP032819.1"/>
</dbReference>
<accession>A0A3S9VPD4</accession>
<dbReference type="AlphaFoldDB" id="A0A3S9VPD4"/>
<evidence type="ECO:0000313" key="2">
    <source>
        <dbReference type="Proteomes" id="UP000270673"/>
    </source>
</evidence>
<protein>
    <submittedName>
        <fullName evidence="1">Uncharacterized protein</fullName>
    </submittedName>
</protein>
<dbReference type="Proteomes" id="UP000270673">
    <property type="component" value="Chromosome"/>
</dbReference>
<organism evidence="1 2">
    <name type="scientific">Butyricimonas faecalis</name>
    <dbReference type="NCBI Taxonomy" id="2093856"/>
    <lineage>
        <taxon>Bacteria</taxon>
        <taxon>Pseudomonadati</taxon>
        <taxon>Bacteroidota</taxon>
        <taxon>Bacteroidia</taxon>
        <taxon>Bacteroidales</taxon>
        <taxon>Odoribacteraceae</taxon>
        <taxon>Butyricimonas</taxon>
    </lineage>
</organism>
<reference evidence="1 2" key="1">
    <citation type="submission" date="2018-10" db="EMBL/GenBank/DDBJ databases">
        <title>Butyricimonas faecalis sp. nov., isolated from human faeces and emended description of the genus Butyricimonas.</title>
        <authorList>
            <person name="Le Roy T."/>
            <person name="Van der Smissen P."/>
            <person name="Paquot A."/>
            <person name="Delzenne N."/>
            <person name="Muccioli G."/>
            <person name="Collet J.-F."/>
            <person name="Cani P.D."/>
        </authorList>
    </citation>
    <scope>NUCLEOTIDE SEQUENCE [LARGE SCALE GENOMIC DNA]</scope>
    <source>
        <strain evidence="1 2">H184</strain>
    </source>
</reference>
<evidence type="ECO:0000313" key="1">
    <source>
        <dbReference type="EMBL" id="AZS28413.1"/>
    </source>
</evidence>
<sequence>MNKLKPEIMELLTLVGKKYSRNLLTTTDFDEFSLHLKSEHGYLISTSTLKRLWGYVNDTHQPRTQTLDLLSRYIGFNCFSDFCIHLKTSTIYNSSFFTTRQIQVQNLKPGDEIEIGWSPNRYLRLQYHGEAHFQVIDSKQSKLKKGDCFETACFLMGQPLLLSYILRDNQKTPPFIAGRNGGLTLINQLT</sequence>
<dbReference type="OrthoDB" id="639802at2"/>
<name>A0A3S9VPD4_9BACT</name>
<dbReference type="KEGG" id="buy:D8S85_01830"/>
<gene>
    <name evidence="1" type="ORF">D8S85_01830</name>
</gene>